<evidence type="ECO:0000259" key="12">
    <source>
        <dbReference type="PROSITE" id="PS50110"/>
    </source>
</evidence>
<dbReference type="Pfam" id="PF00072">
    <property type="entry name" value="Response_reg"/>
    <property type="match status" value="1"/>
</dbReference>
<dbReference type="CDD" id="cd00075">
    <property type="entry name" value="HATPase"/>
    <property type="match status" value="1"/>
</dbReference>
<dbReference type="PANTHER" id="PTHR43547:SF2">
    <property type="entry name" value="HYBRID SIGNAL TRANSDUCTION HISTIDINE KINASE C"/>
    <property type="match status" value="1"/>
</dbReference>
<dbReference type="Gene3D" id="2.60.40.10">
    <property type="entry name" value="Immunoglobulins"/>
    <property type="match status" value="1"/>
</dbReference>
<dbReference type="PROSITE" id="PS50110">
    <property type="entry name" value="RESPONSE_REGULATORY"/>
    <property type="match status" value="1"/>
</dbReference>
<evidence type="ECO:0000256" key="5">
    <source>
        <dbReference type="ARBA" id="ARBA00023125"/>
    </source>
</evidence>
<dbReference type="InterPro" id="IPR036890">
    <property type="entry name" value="HATPase_C_sf"/>
</dbReference>
<dbReference type="PANTHER" id="PTHR43547">
    <property type="entry name" value="TWO-COMPONENT HISTIDINE KINASE"/>
    <property type="match status" value="1"/>
</dbReference>
<dbReference type="InterPro" id="IPR003594">
    <property type="entry name" value="HATPase_dom"/>
</dbReference>
<feature type="signal peptide" evidence="9">
    <location>
        <begin position="1"/>
        <end position="24"/>
    </location>
</feature>
<sequence length="1408" mass="159194">MRRILCSLVFFCSLLSLSFAQMHAQEARFFHLSTKDGLSQSTVFSMLQDHQDFIWIGTRDGLNLYDASKFRIYRTALSDSTSLSDSYITSLFEDSKKRLWVGTAIGLNLYFRDTDDFKRIAIGSNPAVEPLIYAITEDKNGYIWISSNQGLYRIQGKDHDISVQLAFNGRNISDQSFPNNAGNIQQLYHDQKNRLWVSTNGGLYVFSAGGETGVNKLIYSFQRKAGQLNNDEVRFVYEMKPGVFWIGTKEGGINVFNEVSKSFTYLTTKSGFSEGATLSSNDVRSLIKDKRGGYWIGTINGLNYYEEGRGFRNYFKKENDINSLADNSIRPIFQDRRGSIWIGTYYGGISVYDRDLPVFQHYSKDGRPASRSYNVVSGIVQDKKGGYWIGTEGGGLDYMNSSKKVVRNYSHQQSQAKSLSNNHVKHIFIDSKSNVWIGTYSGGLNILKPDQQGFEHIKNDPNDATSLSSNNVYSIKEDHQGNFWIGTYGGGLNLKKAGTKGYYEQYMPGKRPPYNLSSEMVRTVFIDSRRNVWVGTENGLNVKWAGKESFDVFFPKVGDAHSISGSIILSIFEDSKGRLWVGTSKEGLNLFDYEKKQFKRYTQKDGLPGNNIVGILEDANKLWISTNNGICSFNPEKGEFAPFNMKDGLLGNEFSIGAAFKGSDGEILFGGTHGITSFYPRQIGSSGYSPKVTFTDLRIHNQPIDPQRGTLLPVQLAVNPKLELPYNKNTFSIDFATLNYVTPEKNKYAYKLEGLEEDWNYVNIPTATYTNLSPGKYTLLIKGASNDAVWSQEINRLELTILPPWWLTWWAICIYVLLGMSIFYIIIQFIKSKSELKYQLELVNLETAHEKKVAEMKANFFTNVSHELRTPLMLILSPLQQILSTTADHDSNKPTLRVMKKNAQRLLLLVNELLDVRKSELGLLKLQIAQYDLHAVILDVIESFKNDFQSKQIGIRMEVEDDLPDVWIDINQMEKVCFNILSNALRFTPEGGEIKLSLSQQDAQGKYPEGMLQLCVTDSGPGIPKHEVETVFEFFYQGDQNLSSKKYSSGIGLSLSKDIVELHHGEIYVESQNEEIGKPSYTSFYIRIPLGKAHLKAEEILQVSPQNQPSLGDVETTAVVQSPTLPREDAIEISEHIPSKERKMVLLVDDNEEILQFLYQQLNKNYQVLLARDGEEAWKQVSENLPDLVISDVMMPNIDGISLAKMMKSNATTSHIPVILLTALSSTEDMKTGMHAGSDDYLTKPVNIEILALKIQNILFTQQSFRKHFVKEYLLKDKKEDEETANEEMGFLSKLVSFIEEHLAEEELNVMQLANQIGMSRPVLYRKVKQLTGLSIIEMINAVRLRTASTLLGNKELSIAEVAYSVGFSDPKWFSKTFKAFYGITPSQFINLEVEEKVKLMNANKLVK</sequence>
<dbReference type="Pfam" id="PF02518">
    <property type="entry name" value="HATPase_c"/>
    <property type="match status" value="1"/>
</dbReference>
<dbReference type="SMART" id="SM00387">
    <property type="entry name" value="HATPase_c"/>
    <property type="match status" value="1"/>
</dbReference>
<evidence type="ECO:0000256" key="2">
    <source>
        <dbReference type="ARBA" id="ARBA00012438"/>
    </source>
</evidence>
<keyword evidence="8" id="KW-0812">Transmembrane</keyword>
<dbReference type="InterPro" id="IPR011006">
    <property type="entry name" value="CheY-like_superfamily"/>
</dbReference>
<dbReference type="SMART" id="SM00388">
    <property type="entry name" value="HisKA"/>
    <property type="match status" value="1"/>
</dbReference>
<reference evidence="13" key="1">
    <citation type="submission" date="2020-06" db="EMBL/GenBank/DDBJ databases">
        <authorList>
            <person name="Dong N."/>
        </authorList>
    </citation>
    <scope>NUCLEOTIDE SEQUENCE</scope>
    <source>
        <strain evidence="13">R1692</strain>
    </source>
</reference>
<dbReference type="InterPro" id="IPR018060">
    <property type="entry name" value="HTH_AraC"/>
</dbReference>
<evidence type="ECO:0000256" key="3">
    <source>
        <dbReference type="ARBA" id="ARBA00022553"/>
    </source>
</evidence>
<dbReference type="InterPro" id="IPR011110">
    <property type="entry name" value="Reg_prop"/>
</dbReference>
<feature type="modified residue" description="4-aspartylphosphate" evidence="7">
    <location>
        <position position="1192"/>
    </location>
</feature>
<dbReference type="CDD" id="cd00082">
    <property type="entry name" value="HisKA"/>
    <property type="match status" value="1"/>
</dbReference>
<dbReference type="PROSITE" id="PS00041">
    <property type="entry name" value="HTH_ARAC_FAMILY_1"/>
    <property type="match status" value="1"/>
</dbReference>
<dbReference type="EC" id="2.7.13.3" evidence="2"/>
<keyword evidence="8" id="KW-1133">Transmembrane helix</keyword>
<dbReference type="Pfam" id="PF12833">
    <property type="entry name" value="HTH_18"/>
    <property type="match status" value="1"/>
</dbReference>
<dbReference type="InterPro" id="IPR011123">
    <property type="entry name" value="Y_Y_Y"/>
</dbReference>
<organism evidence="13 14">
    <name type="scientific">Sphingobacterium hotanense</name>
    <dbReference type="NCBI Taxonomy" id="649196"/>
    <lineage>
        <taxon>Bacteria</taxon>
        <taxon>Pseudomonadati</taxon>
        <taxon>Bacteroidota</taxon>
        <taxon>Sphingobacteriia</taxon>
        <taxon>Sphingobacteriales</taxon>
        <taxon>Sphingobacteriaceae</taxon>
        <taxon>Sphingobacterium</taxon>
    </lineage>
</organism>
<evidence type="ECO:0000256" key="1">
    <source>
        <dbReference type="ARBA" id="ARBA00000085"/>
    </source>
</evidence>
<dbReference type="SUPFAM" id="SSF55874">
    <property type="entry name" value="ATPase domain of HSP90 chaperone/DNA topoisomerase II/histidine kinase"/>
    <property type="match status" value="1"/>
</dbReference>
<evidence type="ECO:0000256" key="7">
    <source>
        <dbReference type="PROSITE-ProRule" id="PRU00169"/>
    </source>
</evidence>
<gene>
    <name evidence="13" type="ORF">HX018_17865</name>
</gene>
<dbReference type="PRINTS" id="PR00344">
    <property type="entry name" value="BCTRLSENSOR"/>
</dbReference>
<evidence type="ECO:0000256" key="8">
    <source>
        <dbReference type="SAM" id="Phobius"/>
    </source>
</evidence>
<evidence type="ECO:0000256" key="6">
    <source>
        <dbReference type="ARBA" id="ARBA00023163"/>
    </source>
</evidence>
<dbReference type="InterPro" id="IPR015943">
    <property type="entry name" value="WD40/YVTN_repeat-like_dom_sf"/>
</dbReference>
<dbReference type="InterPro" id="IPR013783">
    <property type="entry name" value="Ig-like_fold"/>
</dbReference>
<keyword evidence="4" id="KW-0805">Transcription regulation</keyword>
<reference evidence="13" key="2">
    <citation type="journal article" date="2022" name="Sci. Total Environ.">
        <title>Prevalence, transmission, and molecular epidemiology of tet(X)-positive bacteria among humans, animals, and environmental niches in China: An epidemiological, and genomic-based study.</title>
        <authorList>
            <person name="Dong N."/>
            <person name="Zeng Y."/>
            <person name="Cai C."/>
            <person name="Sun C."/>
            <person name="Lu J."/>
            <person name="Liu C."/>
            <person name="Zhou H."/>
            <person name="Sun Q."/>
            <person name="Shu L."/>
            <person name="Wang H."/>
            <person name="Wang Y."/>
            <person name="Wang S."/>
            <person name="Wu C."/>
            <person name="Chan E.W."/>
            <person name="Chen G."/>
            <person name="Shen Z."/>
            <person name="Chen S."/>
            <person name="Zhang R."/>
        </authorList>
    </citation>
    <scope>NUCLEOTIDE SEQUENCE</scope>
    <source>
        <strain evidence="13">R1692</strain>
    </source>
</reference>
<dbReference type="SUPFAM" id="SSF52172">
    <property type="entry name" value="CheY-like"/>
    <property type="match status" value="1"/>
</dbReference>
<proteinExistence type="predicted"/>
<name>A0ABT7NT21_9SPHI</name>
<dbReference type="InterPro" id="IPR018062">
    <property type="entry name" value="HTH_AraC-typ_CS"/>
</dbReference>
<dbReference type="InterPro" id="IPR005467">
    <property type="entry name" value="His_kinase_dom"/>
</dbReference>
<feature type="transmembrane region" description="Helical" evidence="8">
    <location>
        <begin position="805"/>
        <end position="827"/>
    </location>
</feature>
<dbReference type="InterPro" id="IPR009057">
    <property type="entry name" value="Homeodomain-like_sf"/>
</dbReference>
<dbReference type="PROSITE" id="PS50109">
    <property type="entry name" value="HIS_KIN"/>
    <property type="match status" value="1"/>
</dbReference>
<dbReference type="Gene3D" id="1.10.287.130">
    <property type="match status" value="1"/>
</dbReference>
<comment type="catalytic activity">
    <reaction evidence="1">
        <text>ATP + protein L-histidine = ADP + protein N-phospho-L-histidine.</text>
        <dbReference type="EC" id="2.7.13.3"/>
    </reaction>
</comment>
<dbReference type="SUPFAM" id="SSF47384">
    <property type="entry name" value="Homodimeric domain of signal transducing histidine kinase"/>
    <property type="match status" value="1"/>
</dbReference>
<evidence type="ECO:0000259" key="10">
    <source>
        <dbReference type="PROSITE" id="PS01124"/>
    </source>
</evidence>
<keyword evidence="8" id="KW-0472">Membrane</keyword>
<keyword evidence="5" id="KW-0238">DNA-binding</keyword>
<keyword evidence="9" id="KW-0732">Signal</keyword>
<feature type="chain" id="PRO_5045369502" description="histidine kinase" evidence="9">
    <location>
        <begin position="25"/>
        <end position="1408"/>
    </location>
</feature>
<dbReference type="Gene3D" id="2.130.10.10">
    <property type="entry name" value="YVTN repeat-like/Quinoprotein amine dehydrogenase"/>
    <property type="match status" value="2"/>
</dbReference>
<dbReference type="Pfam" id="PF07494">
    <property type="entry name" value="Reg_prop"/>
    <property type="match status" value="10"/>
</dbReference>
<dbReference type="InterPro" id="IPR003661">
    <property type="entry name" value="HisK_dim/P_dom"/>
</dbReference>
<dbReference type="SUPFAM" id="SSF63829">
    <property type="entry name" value="Calcium-dependent phosphotriesterase"/>
    <property type="match status" value="3"/>
</dbReference>
<evidence type="ECO:0000313" key="14">
    <source>
        <dbReference type="Proteomes" id="UP001170954"/>
    </source>
</evidence>
<evidence type="ECO:0000256" key="9">
    <source>
        <dbReference type="SAM" id="SignalP"/>
    </source>
</evidence>
<accession>A0ABT7NT21</accession>
<dbReference type="Gene3D" id="3.40.50.2300">
    <property type="match status" value="1"/>
</dbReference>
<dbReference type="PROSITE" id="PS01124">
    <property type="entry name" value="HTH_ARAC_FAMILY_2"/>
    <property type="match status" value="1"/>
</dbReference>
<dbReference type="Pfam" id="PF00512">
    <property type="entry name" value="HisKA"/>
    <property type="match status" value="1"/>
</dbReference>
<dbReference type="Proteomes" id="UP001170954">
    <property type="component" value="Unassembled WGS sequence"/>
</dbReference>
<evidence type="ECO:0000259" key="11">
    <source>
        <dbReference type="PROSITE" id="PS50109"/>
    </source>
</evidence>
<keyword evidence="3 7" id="KW-0597">Phosphoprotein</keyword>
<dbReference type="Gene3D" id="3.30.565.10">
    <property type="entry name" value="Histidine kinase-like ATPase, C-terminal domain"/>
    <property type="match status" value="1"/>
</dbReference>
<dbReference type="SMART" id="SM00448">
    <property type="entry name" value="REC"/>
    <property type="match status" value="1"/>
</dbReference>
<keyword evidence="6" id="KW-0804">Transcription</keyword>
<evidence type="ECO:0000313" key="13">
    <source>
        <dbReference type="EMBL" id="MDM1050108.1"/>
    </source>
</evidence>
<keyword evidence="14" id="KW-1185">Reference proteome</keyword>
<feature type="domain" description="Response regulatory" evidence="12">
    <location>
        <begin position="1144"/>
        <end position="1259"/>
    </location>
</feature>
<dbReference type="EMBL" id="JACAGK010000071">
    <property type="protein sequence ID" value="MDM1050108.1"/>
    <property type="molecule type" value="Genomic_DNA"/>
</dbReference>
<evidence type="ECO:0000256" key="4">
    <source>
        <dbReference type="ARBA" id="ARBA00023015"/>
    </source>
</evidence>
<dbReference type="InterPro" id="IPR001789">
    <property type="entry name" value="Sig_transdc_resp-reg_receiver"/>
</dbReference>
<dbReference type="RefSeq" id="WP_286652269.1">
    <property type="nucleotide sequence ID" value="NZ_JACAGK010000071.1"/>
</dbReference>
<dbReference type="InterPro" id="IPR004358">
    <property type="entry name" value="Sig_transdc_His_kin-like_C"/>
</dbReference>
<dbReference type="SMART" id="SM00342">
    <property type="entry name" value="HTH_ARAC"/>
    <property type="match status" value="1"/>
</dbReference>
<dbReference type="Gene3D" id="1.10.10.60">
    <property type="entry name" value="Homeodomain-like"/>
    <property type="match status" value="1"/>
</dbReference>
<feature type="domain" description="Histidine kinase" evidence="11">
    <location>
        <begin position="863"/>
        <end position="1092"/>
    </location>
</feature>
<dbReference type="Pfam" id="PF07495">
    <property type="entry name" value="Y_Y_Y"/>
    <property type="match status" value="1"/>
</dbReference>
<dbReference type="InterPro" id="IPR036097">
    <property type="entry name" value="HisK_dim/P_sf"/>
</dbReference>
<comment type="caution">
    <text evidence="13">The sequence shown here is derived from an EMBL/GenBank/DDBJ whole genome shotgun (WGS) entry which is preliminary data.</text>
</comment>
<protein>
    <recommendedName>
        <fullName evidence="2">histidine kinase</fullName>
        <ecNumber evidence="2">2.7.13.3</ecNumber>
    </recommendedName>
</protein>
<dbReference type="SUPFAM" id="SSF46689">
    <property type="entry name" value="Homeodomain-like"/>
    <property type="match status" value="1"/>
</dbReference>
<feature type="domain" description="HTH araC/xylS-type" evidence="10">
    <location>
        <begin position="1293"/>
        <end position="1392"/>
    </location>
</feature>